<evidence type="ECO:0000313" key="2">
    <source>
        <dbReference type="Proteomes" id="UP000092498"/>
    </source>
</evidence>
<keyword evidence="1" id="KW-0808">Transferase</keyword>
<dbReference type="InterPro" id="IPR003673">
    <property type="entry name" value="CoA-Trfase_fam_III"/>
</dbReference>
<dbReference type="EMBL" id="CP013244">
    <property type="protein sequence ID" value="ANP47992.1"/>
    <property type="molecule type" value="Genomic_DNA"/>
</dbReference>
<dbReference type="STRING" id="1759059.ATE48_08000"/>
<dbReference type="InterPro" id="IPR050509">
    <property type="entry name" value="CoA-transferase_III"/>
</dbReference>
<name>A0A1B1AN42_9PROT</name>
<dbReference type="KEGG" id="cbot:ATE48_08000"/>
<dbReference type="Proteomes" id="UP000092498">
    <property type="component" value="Chromosome"/>
</dbReference>
<dbReference type="Gene3D" id="3.40.50.10540">
    <property type="entry name" value="Crotonobetainyl-coa:carnitine coa-transferase, domain 1"/>
    <property type="match status" value="1"/>
</dbReference>
<proteinExistence type="predicted"/>
<reference evidence="1 2" key="1">
    <citation type="submission" date="2015-11" db="EMBL/GenBank/DDBJ databases">
        <title>Whole-Genome Sequence of Candidatus Oderbacter manganicum from the National Park Lower Oder Valley, Germany.</title>
        <authorList>
            <person name="Braun B."/>
            <person name="Liere K."/>
            <person name="Szewzyk U."/>
        </authorList>
    </citation>
    <scope>NUCLEOTIDE SEQUENCE [LARGE SCALE GENOMIC DNA]</scope>
    <source>
        <strain evidence="1 2">OTSz_A_272</strain>
    </source>
</reference>
<accession>A0A1B1AN42</accession>
<protein>
    <submittedName>
        <fullName evidence="1">Acyl-CoA transferase</fullName>
    </submittedName>
</protein>
<sequence length="445" mass="48079">MRSVLGLDSDFETNGTDRWKSRYRVSDLAVHSIGAVGCAIADLIAARNSKQKSQPVVVDQRLASLWFARSIEPVGWSLPPVWDAVAGDYPTKDGWIKLHTNLPHHREAACRVLGVAPERGAVAAAVSACTGNDLETAIVEAGGVAALMRSRAEWQAHAQGMAVASEPLVAWTNPRRIQPRPKQATTGVPLEGLRVLDLTRVLAGPVATRTLAGFGASVLRIDPPGWGEPNVVPDITLGKTCATLDLRDTGPRQIFEGLLREADVLVHGYRPDALERLGIGKEWRRSIAPNLVEVCLDAYGWSGPWAGRRGFDSLVQMSSGIADSGMMWARAIKPTPLPVQALDHATGYLMAAAVLRVLVACERQEPVSDAKLSLARTAELLASHQQEDAEAMDLTFAENDWADSLEQTPWGAARRLKAPLQVGELEMTWRSPACELGSAKPQWAA</sequence>
<dbReference type="Pfam" id="PF02515">
    <property type="entry name" value="CoA_transf_3"/>
    <property type="match status" value="1"/>
</dbReference>
<dbReference type="AlphaFoldDB" id="A0A1B1AN42"/>
<evidence type="ECO:0000313" key="1">
    <source>
        <dbReference type="EMBL" id="ANP47992.1"/>
    </source>
</evidence>
<gene>
    <name evidence="1" type="ORF">ATE48_08000</name>
</gene>
<dbReference type="PANTHER" id="PTHR48228:SF4">
    <property type="entry name" value="BLR3030 PROTEIN"/>
    <property type="match status" value="1"/>
</dbReference>
<dbReference type="InParanoid" id="A0A1B1AN42"/>
<dbReference type="SUPFAM" id="SSF89796">
    <property type="entry name" value="CoA-transferase family III (CaiB/BaiF)"/>
    <property type="match status" value="2"/>
</dbReference>
<dbReference type="PANTHER" id="PTHR48228">
    <property type="entry name" value="SUCCINYL-COA--D-CITRAMALATE COA-TRANSFERASE"/>
    <property type="match status" value="1"/>
</dbReference>
<keyword evidence="2" id="KW-1185">Reference proteome</keyword>
<dbReference type="InterPro" id="IPR023606">
    <property type="entry name" value="CoA-Trfase_III_dom_1_sf"/>
</dbReference>
<organism evidence="1 2">
    <name type="scientific">Candidatus Viadribacter manganicus</name>
    <dbReference type="NCBI Taxonomy" id="1759059"/>
    <lineage>
        <taxon>Bacteria</taxon>
        <taxon>Pseudomonadati</taxon>
        <taxon>Pseudomonadota</taxon>
        <taxon>Alphaproteobacteria</taxon>
        <taxon>Hyphomonadales</taxon>
        <taxon>Hyphomonadaceae</taxon>
        <taxon>Candidatus Viadribacter</taxon>
    </lineage>
</organism>
<dbReference type="GO" id="GO:0016740">
    <property type="term" value="F:transferase activity"/>
    <property type="evidence" value="ECO:0007669"/>
    <property type="project" value="UniProtKB-KW"/>
</dbReference>